<dbReference type="RefSeq" id="WP_132553300.1">
    <property type="nucleotide sequence ID" value="NZ_SMBK01000017.1"/>
</dbReference>
<accession>A0A4V6P1A5</accession>
<name>A0A4V6P1A5_9HYPH</name>
<evidence type="ECO:0000259" key="1">
    <source>
        <dbReference type="Pfam" id="PF07812"/>
    </source>
</evidence>
<dbReference type="Proteomes" id="UP000295507">
    <property type="component" value="Unassembled WGS sequence"/>
</dbReference>
<dbReference type="AlphaFoldDB" id="A0A4V6P1A5"/>
<reference evidence="2 3" key="1">
    <citation type="submission" date="2019-03" db="EMBL/GenBank/DDBJ databases">
        <title>Genomic Encyclopedia of Type Strains, Phase IV (KMG-V): Genome sequencing to study the core and pangenomes of soil and plant-associated prokaryotes.</title>
        <authorList>
            <person name="Whitman W."/>
        </authorList>
    </citation>
    <scope>NUCLEOTIDE SEQUENCE [LARGE SCALE GENOMIC DNA]</scope>
    <source>
        <strain evidence="2 3">IE4868</strain>
    </source>
</reference>
<gene>
    <name evidence="2" type="ORF">EV129_117132</name>
</gene>
<comment type="caution">
    <text evidence="2">The sequence shown here is derived from an EMBL/GenBank/DDBJ whole genome shotgun (WGS) entry which is preliminary data.</text>
</comment>
<feature type="domain" description="TfuA-like core" evidence="1">
    <location>
        <begin position="48"/>
        <end position="167"/>
    </location>
</feature>
<dbReference type="InterPro" id="IPR012924">
    <property type="entry name" value="TfuA_core"/>
</dbReference>
<sequence>MRPLVFAGPSLYGTGVQSGAAFDMVAPARCGDLMRAVLDGRKVIGLVDGVFESGPAVWHKEILFALDSGCQVLGAASMGALRAAECWQFGMIGIGRIFEDYRTARRNADADVAMVHGPAEIGHLPLTVPLVDVTDIVERMLAAGVLDEPGAGAVTAVAGRTHFKSRTWKQMLAGAGLPGEFQQAALGWIAASGPALKARDAMLLLDSLGMPSPHRRERGVFLHTPFSARLLELVKT</sequence>
<evidence type="ECO:0000313" key="2">
    <source>
        <dbReference type="EMBL" id="TCU33135.1"/>
    </source>
</evidence>
<evidence type="ECO:0000313" key="3">
    <source>
        <dbReference type="Proteomes" id="UP000295507"/>
    </source>
</evidence>
<dbReference type="Pfam" id="PF07812">
    <property type="entry name" value="TfuA"/>
    <property type="match status" value="1"/>
</dbReference>
<protein>
    <recommendedName>
        <fullName evidence="1">TfuA-like core domain-containing protein</fullName>
    </recommendedName>
</protein>
<organism evidence="2 3">
    <name type="scientific">Rhizobium azibense</name>
    <dbReference type="NCBI Taxonomy" id="1136135"/>
    <lineage>
        <taxon>Bacteria</taxon>
        <taxon>Pseudomonadati</taxon>
        <taxon>Pseudomonadota</taxon>
        <taxon>Alphaproteobacteria</taxon>
        <taxon>Hyphomicrobiales</taxon>
        <taxon>Rhizobiaceae</taxon>
        <taxon>Rhizobium/Agrobacterium group</taxon>
        <taxon>Rhizobium</taxon>
    </lineage>
</organism>
<proteinExistence type="predicted"/>
<dbReference type="EMBL" id="SMBK01000017">
    <property type="protein sequence ID" value="TCU33135.1"/>
    <property type="molecule type" value="Genomic_DNA"/>
</dbReference>